<dbReference type="InterPro" id="IPR000878">
    <property type="entry name" value="4pyrrol_Mease"/>
</dbReference>
<dbReference type="UniPathway" id="UPA00148"/>
<evidence type="ECO:0000256" key="5">
    <source>
        <dbReference type="ARBA" id="ARBA00022691"/>
    </source>
</evidence>
<proteinExistence type="predicted"/>
<dbReference type="SUPFAM" id="SSF53790">
    <property type="entry name" value="Tetrapyrrole methylase"/>
    <property type="match status" value="1"/>
</dbReference>
<dbReference type="InterPro" id="IPR035996">
    <property type="entry name" value="4pyrrol_Methylase_sf"/>
</dbReference>
<dbReference type="InterPro" id="IPR014008">
    <property type="entry name" value="Cbl_synth_MTase_CbiT"/>
</dbReference>
<dbReference type="GO" id="GO:0032259">
    <property type="term" value="P:methylation"/>
    <property type="evidence" value="ECO:0007669"/>
    <property type="project" value="UniProtKB-KW"/>
</dbReference>
<dbReference type="GO" id="GO:0009236">
    <property type="term" value="P:cobalamin biosynthetic process"/>
    <property type="evidence" value="ECO:0007669"/>
    <property type="project" value="UniProtKB-UniPathway"/>
</dbReference>
<comment type="pathway">
    <text evidence="1">Cofactor biosynthesis; adenosylcobalamin biosynthesis.</text>
</comment>
<name>A0A7C3UW25_9BACT</name>
<protein>
    <submittedName>
        <fullName evidence="7">Precorrin-6y C5,15-methyltransferase (Decarboxylating) subunit CbiE</fullName>
    </submittedName>
</protein>
<keyword evidence="2" id="KW-0169">Cobalamin biosynthesis</keyword>
<dbReference type="PANTHER" id="PTHR43182">
    <property type="entry name" value="COBALT-PRECORRIN-6B C(15)-METHYLTRANSFERASE (DECARBOXYLATING)"/>
    <property type="match status" value="1"/>
</dbReference>
<dbReference type="InterPro" id="IPR006365">
    <property type="entry name" value="Cbl_synth_CobL"/>
</dbReference>
<dbReference type="NCBIfam" id="TIGR02467">
    <property type="entry name" value="CbiE"/>
    <property type="match status" value="1"/>
</dbReference>
<gene>
    <name evidence="7" type="primary">cbiE</name>
    <name evidence="7" type="ORF">ENW96_01025</name>
</gene>
<dbReference type="InterPro" id="IPR014777">
    <property type="entry name" value="4pyrrole_Mease_sub1"/>
</dbReference>
<dbReference type="InterPro" id="IPR012818">
    <property type="entry name" value="CbiE"/>
</dbReference>
<dbReference type="EMBL" id="DTMF01000029">
    <property type="protein sequence ID" value="HGF32958.1"/>
    <property type="molecule type" value="Genomic_DNA"/>
</dbReference>
<dbReference type="PANTHER" id="PTHR43182:SF1">
    <property type="entry name" value="COBALT-PRECORRIN-7 C(5)-METHYLTRANSFERASE"/>
    <property type="match status" value="1"/>
</dbReference>
<dbReference type="Gene3D" id="3.40.1010.10">
    <property type="entry name" value="Cobalt-precorrin-4 Transmethylase, Domain 1"/>
    <property type="match status" value="1"/>
</dbReference>
<dbReference type="Gene3D" id="3.40.50.150">
    <property type="entry name" value="Vaccinia Virus protein VP39"/>
    <property type="match status" value="1"/>
</dbReference>
<keyword evidence="4 7" id="KW-0808">Transferase</keyword>
<dbReference type="CDD" id="cd11644">
    <property type="entry name" value="Precorrin-6Y-MT"/>
    <property type="match status" value="1"/>
</dbReference>
<comment type="caution">
    <text evidence="7">The sequence shown here is derived from an EMBL/GenBank/DDBJ whole genome shotgun (WGS) entry which is preliminary data.</text>
</comment>
<dbReference type="AlphaFoldDB" id="A0A7C3UW25"/>
<accession>A0A7C3UW25</accession>
<dbReference type="Pfam" id="PF00590">
    <property type="entry name" value="TP_methylase"/>
    <property type="match status" value="1"/>
</dbReference>
<dbReference type="InterPro" id="IPR029063">
    <property type="entry name" value="SAM-dependent_MTases_sf"/>
</dbReference>
<evidence type="ECO:0000256" key="2">
    <source>
        <dbReference type="ARBA" id="ARBA00022573"/>
    </source>
</evidence>
<dbReference type="Pfam" id="PF01135">
    <property type="entry name" value="PCMT"/>
    <property type="match status" value="1"/>
</dbReference>
<evidence type="ECO:0000259" key="6">
    <source>
        <dbReference type="Pfam" id="PF00590"/>
    </source>
</evidence>
<evidence type="ECO:0000256" key="3">
    <source>
        <dbReference type="ARBA" id="ARBA00022603"/>
    </source>
</evidence>
<evidence type="ECO:0000256" key="1">
    <source>
        <dbReference type="ARBA" id="ARBA00004953"/>
    </source>
</evidence>
<keyword evidence="5" id="KW-0949">S-adenosyl-L-methionine</keyword>
<evidence type="ECO:0000256" key="4">
    <source>
        <dbReference type="ARBA" id="ARBA00022679"/>
    </source>
</evidence>
<evidence type="ECO:0000313" key="7">
    <source>
        <dbReference type="EMBL" id="HGF32958.1"/>
    </source>
</evidence>
<feature type="domain" description="Tetrapyrrole methylase" evidence="6">
    <location>
        <begin position="6"/>
        <end position="192"/>
    </location>
</feature>
<reference evidence="7" key="1">
    <citation type="journal article" date="2020" name="mSystems">
        <title>Genome- and Community-Level Interaction Insights into Carbon Utilization and Element Cycling Functions of Hydrothermarchaeota in Hydrothermal Sediment.</title>
        <authorList>
            <person name="Zhou Z."/>
            <person name="Liu Y."/>
            <person name="Xu W."/>
            <person name="Pan J."/>
            <person name="Luo Z.H."/>
            <person name="Li M."/>
        </authorList>
    </citation>
    <scope>NUCLEOTIDE SEQUENCE [LARGE SCALE GENOMIC DNA]</scope>
    <source>
        <strain evidence="7">SpSt-897</strain>
    </source>
</reference>
<organism evidence="7">
    <name type="scientific">Desulfobacca acetoxidans</name>
    <dbReference type="NCBI Taxonomy" id="60893"/>
    <lineage>
        <taxon>Bacteria</taxon>
        <taxon>Pseudomonadati</taxon>
        <taxon>Thermodesulfobacteriota</taxon>
        <taxon>Desulfobaccia</taxon>
        <taxon>Desulfobaccales</taxon>
        <taxon>Desulfobaccaceae</taxon>
        <taxon>Desulfobacca</taxon>
    </lineage>
</organism>
<dbReference type="PIRSF" id="PIRSF036428">
    <property type="entry name" value="CobL"/>
    <property type="match status" value="1"/>
</dbReference>
<dbReference type="InterPro" id="IPR050714">
    <property type="entry name" value="Cobalamin_biosynth_MTase"/>
</dbReference>
<dbReference type="GO" id="GO:0008276">
    <property type="term" value="F:protein methyltransferase activity"/>
    <property type="evidence" value="ECO:0007669"/>
    <property type="project" value="InterPro"/>
</dbReference>
<keyword evidence="3 7" id="KW-0489">Methyltransferase</keyword>
<dbReference type="NCBIfam" id="TIGR02469">
    <property type="entry name" value="CbiT"/>
    <property type="match status" value="1"/>
</dbReference>
<sequence>MIPVQVVGLGMSPADLPPRALDLIRGAQVLVGGRRLLAYFPDHPADKIVLGKDPETTLSALPALARDRRVVVLASGDPNFYGIGPLVVRILGADNVVLHPNLTTVQAAAALLKMPWDLARVVSLHGRGWEGLDAALAGPGPVYPVYIYTDPAHPPEAVARRLLESGRTGLRLCVLEDLGQESARLAWLSLEEAAGRTFSPLNMVVLAPAALSSENIQEDFPAAAPALRLGMPEEAYAPERGLITKAEVRAVVLARLALYPGQMLWDIGAGSGSVGLEASLLLGRGGILAVEKNPERAAQIAANRDKFGVANLKVICGQAPACLADLPAPDRVFIGGGGEAVGDILQAVLGRLRPRGLVVLTAARLETLEEARRLLRQEKRRADVVQLQVSRAQPLSRGSYFKALNPVWIITGHET</sequence>
<dbReference type="SUPFAM" id="SSF53335">
    <property type="entry name" value="S-adenosyl-L-methionine-dependent methyltransferases"/>
    <property type="match status" value="1"/>
</dbReference>